<dbReference type="EnsemblMetazoa" id="Aqu2.1.35742_001">
    <property type="protein sequence ID" value="Aqu2.1.35742_001"/>
    <property type="gene ID" value="Aqu2.1.35742"/>
</dbReference>
<reference evidence="2" key="1">
    <citation type="submission" date="2017-05" db="UniProtKB">
        <authorList>
            <consortium name="EnsemblMetazoa"/>
        </authorList>
    </citation>
    <scope>IDENTIFICATION</scope>
</reference>
<keyword evidence="1" id="KW-0732">Signal</keyword>
<dbReference type="AlphaFoldDB" id="A0A1X7V8A7"/>
<evidence type="ECO:0000313" key="2">
    <source>
        <dbReference type="EnsemblMetazoa" id="Aqu2.1.35742_001"/>
    </source>
</evidence>
<proteinExistence type="predicted"/>
<feature type="signal peptide" evidence="1">
    <location>
        <begin position="1"/>
        <end position="28"/>
    </location>
</feature>
<organism evidence="2">
    <name type="scientific">Amphimedon queenslandica</name>
    <name type="common">Sponge</name>
    <dbReference type="NCBI Taxonomy" id="400682"/>
    <lineage>
        <taxon>Eukaryota</taxon>
        <taxon>Metazoa</taxon>
        <taxon>Porifera</taxon>
        <taxon>Demospongiae</taxon>
        <taxon>Heteroscleromorpha</taxon>
        <taxon>Haplosclerida</taxon>
        <taxon>Niphatidae</taxon>
        <taxon>Amphimedon</taxon>
    </lineage>
</organism>
<protein>
    <submittedName>
        <fullName evidence="2">Uncharacterized protein</fullName>
    </submittedName>
</protein>
<name>A0A1X7V8A7_AMPQE</name>
<accession>A0A1X7V8A7</accession>
<evidence type="ECO:0000256" key="1">
    <source>
        <dbReference type="SAM" id="SignalP"/>
    </source>
</evidence>
<dbReference type="InParanoid" id="A0A1X7V8A7"/>
<sequence>MSNYYKISSMVLLNLLLLLQSSYNAASAAPLNLLPNAVHMMERRSLGQCAKIHALTNHGAMPVAIGKDEELMKNGQGDIFRILDVNAGNPELTSKVVNIQSLKHDTYLAVTSAGEVTTVSHDVFNEEGSGSGLQYFSNFTLQPIDGGHAVQGLYKMLALRDDTLGDCVVSFNEEPPSCKKDDSTHLSFVLIDNVQCSQES</sequence>
<feature type="chain" id="PRO_5013050139" evidence="1">
    <location>
        <begin position="29"/>
        <end position="200"/>
    </location>
</feature>